<feature type="region of interest" description="Disordered" evidence="1">
    <location>
        <begin position="1"/>
        <end position="39"/>
    </location>
</feature>
<comment type="caution">
    <text evidence="2">The sequence shown here is derived from an EMBL/GenBank/DDBJ whole genome shotgun (WGS) entry which is preliminary data.</text>
</comment>
<evidence type="ECO:0008006" key="4">
    <source>
        <dbReference type="Google" id="ProtNLM"/>
    </source>
</evidence>
<dbReference type="EMBL" id="BNEA01000015">
    <property type="protein sequence ID" value="GHI54528.1"/>
    <property type="molecule type" value="Genomic_DNA"/>
</dbReference>
<feature type="compositionally biased region" description="Low complexity" evidence="1">
    <location>
        <begin position="8"/>
        <end position="39"/>
    </location>
</feature>
<evidence type="ECO:0000313" key="2">
    <source>
        <dbReference type="EMBL" id="GHI54528.1"/>
    </source>
</evidence>
<gene>
    <name evidence="2" type="ORF">Srubr_43740</name>
</gene>
<evidence type="ECO:0000256" key="1">
    <source>
        <dbReference type="SAM" id="MobiDB-lite"/>
    </source>
</evidence>
<sequence length="239" mass="23915">MTTVPATSEAVISASAAPEAVASASAAPEAVASASAAPEAVASASAAPEAVASASATPEAVASASATPEPVAPASATPDPVMETIGRAVAQGRAGDPAAARRTLLDLWSATGVTGDPLHRCTLAHHLADLYDDPAQALAWDIRALDAADALTGQRLRAHHEGLSLAGFLPSLHLNLADLYRRLGSFDAATAHITAARRHASSLPEDGYGTLVRTAIGEVAEAITRRDTAKRASAPGAGA</sequence>
<name>A0ABQ3RF97_STRRR</name>
<dbReference type="Proteomes" id="UP000646738">
    <property type="component" value="Unassembled WGS sequence"/>
</dbReference>
<dbReference type="InterPro" id="IPR011990">
    <property type="entry name" value="TPR-like_helical_dom_sf"/>
</dbReference>
<reference evidence="3" key="1">
    <citation type="submission" date="2023-07" db="EMBL/GenBank/DDBJ databases">
        <title>Whole genome shotgun sequence of Streptomyces achromogenes subsp. rubradiris NBRC 14000.</title>
        <authorList>
            <person name="Komaki H."/>
            <person name="Tamura T."/>
        </authorList>
    </citation>
    <scope>NUCLEOTIDE SEQUENCE [LARGE SCALE GENOMIC DNA]</scope>
    <source>
        <strain evidence="3">NBRC 14000</strain>
    </source>
</reference>
<organism evidence="2 3">
    <name type="scientific">Streptomyces rubradiris</name>
    <name type="common">Streptomyces achromogenes subsp. rubradiris</name>
    <dbReference type="NCBI Taxonomy" id="285531"/>
    <lineage>
        <taxon>Bacteria</taxon>
        <taxon>Bacillati</taxon>
        <taxon>Actinomycetota</taxon>
        <taxon>Actinomycetes</taxon>
        <taxon>Kitasatosporales</taxon>
        <taxon>Streptomycetaceae</taxon>
        <taxon>Streptomyces</taxon>
    </lineage>
</organism>
<proteinExistence type="predicted"/>
<protein>
    <recommendedName>
        <fullName evidence="4">Tetratricopeptide repeat-containing protein</fullName>
    </recommendedName>
</protein>
<accession>A0ABQ3RF97</accession>
<evidence type="ECO:0000313" key="3">
    <source>
        <dbReference type="Proteomes" id="UP000646738"/>
    </source>
</evidence>
<keyword evidence="3" id="KW-1185">Reference proteome</keyword>
<dbReference type="Gene3D" id="1.25.40.10">
    <property type="entry name" value="Tetratricopeptide repeat domain"/>
    <property type="match status" value="1"/>
</dbReference>